<accession>D5P6E6</accession>
<proteinExistence type="predicted"/>
<keyword evidence="3" id="KW-1185">Reference proteome</keyword>
<feature type="region of interest" description="Disordered" evidence="1">
    <location>
        <begin position="1"/>
        <end position="48"/>
    </location>
</feature>
<gene>
    <name evidence="2" type="ORF">HMPREF0591_1740</name>
</gene>
<evidence type="ECO:0000313" key="2">
    <source>
        <dbReference type="EMBL" id="EFG78347.1"/>
    </source>
</evidence>
<dbReference type="AlphaFoldDB" id="D5P6E6"/>
<dbReference type="EMBL" id="ADNV01000132">
    <property type="protein sequence ID" value="EFG78347.1"/>
    <property type="molecule type" value="Genomic_DNA"/>
</dbReference>
<evidence type="ECO:0000256" key="1">
    <source>
        <dbReference type="SAM" id="MobiDB-lite"/>
    </source>
</evidence>
<name>D5P6E6_9MYCO</name>
<comment type="caution">
    <text evidence="2">The sequence shown here is derived from an EMBL/GenBank/DDBJ whole genome shotgun (WGS) entry which is preliminary data.</text>
</comment>
<sequence length="48" mass="5405">FSSSLHPVEIWLTKPTSMDRRVDDDSVRKGNETSVTPTEQQKATQTVT</sequence>
<evidence type="ECO:0000313" key="3">
    <source>
        <dbReference type="Proteomes" id="UP000003653"/>
    </source>
</evidence>
<feature type="compositionally biased region" description="Basic and acidic residues" evidence="1">
    <location>
        <begin position="17"/>
        <end position="31"/>
    </location>
</feature>
<reference evidence="2 3" key="1">
    <citation type="submission" date="2010-04" db="EMBL/GenBank/DDBJ databases">
        <authorList>
            <person name="Muzny D."/>
            <person name="Qin X."/>
            <person name="Deng J."/>
            <person name="Jiang H."/>
            <person name="Liu Y."/>
            <person name="Qu J."/>
            <person name="Song X.-Z."/>
            <person name="Zhang L."/>
            <person name="Thornton R."/>
            <person name="Coyle M."/>
            <person name="Francisco L."/>
            <person name="Jackson L."/>
            <person name="Javaid M."/>
            <person name="Korchina V."/>
            <person name="Kovar C."/>
            <person name="Mata R."/>
            <person name="Mathew T."/>
            <person name="Ngo R."/>
            <person name="Nguyen L."/>
            <person name="Nguyen N."/>
            <person name="Okwuonu G."/>
            <person name="Ongeri F."/>
            <person name="Pham C."/>
            <person name="Simmons D."/>
            <person name="Wilczek-Boney K."/>
            <person name="Hale W."/>
            <person name="Jakkamsetti A."/>
            <person name="Pham P."/>
            <person name="Ruth R."/>
            <person name="San Lucas F."/>
            <person name="Warren J."/>
            <person name="Zhang J."/>
            <person name="Zhao Z."/>
            <person name="Zhou C."/>
            <person name="Zhu D."/>
            <person name="Lee S."/>
            <person name="Bess C."/>
            <person name="Blankenburg K."/>
            <person name="Forbes L."/>
            <person name="Fu Q."/>
            <person name="Gubbala S."/>
            <person name="Hirani K."/>
            <person name="Jayaseelan J.C."/>
            <person name="Lara F."/>
            <person name="Munidasa M."/>
            <person name="Palculict T."/>
            <person name="Patil S."/>
            <person name="Pu L.-L."/>
            <person name="Saada N."/>
            <person name="Tang L."/>
            <person name="Weissenberger G."/>
            <person name="Zhu Y."/>
            <person name="Hemphill L."/>
            <person name="Shang Y."/>
            <person name="Youmans B."/>
            <person name="Ayvaz T."/>
            <person name="Ross M."/>
            <person name="Santibanez J."/>
            <person name="Aqrawi P."/>
            <person name="Gross S."/>
            <person name="Joshi V."/>
            <person name="Fowler G."/>
            <person name="Nazareth L."/>
            <person name="Reid J."/>
            <person name="Worley K."/>
            <person name="Petrosino J."/>
            <person name="Highlander S."/>
            <person name="Gibbs R."/>
        </authorList>
    </citation>
    <scope>NUCLEOTIDE SEQUENCE [LARGE SCALE GENOMIC DNA]</scope>
    <source>
        <strain evidence="2 3">ATCC BAA-614</strain>
    </source>
</reference>
<feature type="compositionally biased region" description="Polar residues" evidence="1">
    <location>
        <begin position="32"/>
        <end position="48"/>
    </location>
</feature>
<protein>
    <submittedName>
        <fullName evidence="2">Uncharacterized protein</fullName>
    </submittedName>
</protein>
<dbReference type="HOGENOM" id="CLU_3161755_0_0_11"/>
<organism evidence="2 3">
    <name type="scientific">Mycobacterium parascrofulaceum ATCC BAA-614</name>
    <dbReference type="NCBI Taxonomy" id="525368"/>
    <lineage>
        <taxon>Bacteria</taxon>
        <taxon>Bacillati</taxon>
        <taxon>Actinomycetota</taxon>
        <taxon>Actinomycetes</taxon>
        <taxon>Mycobacteriales</taxon>
        <taxon>Mycobacteriaceae</taxon>
        <taxon>Mycobacterium</taxon>
        <taxon>Mycobacterium simiae complex</taxon>
    </lineage>
</organism>
<dbReference type="Proteomes" id="UP000003653">
    <property type="component" value="Unassembled WGS sequence"/>
</dbReference>
<feature type="non-terminal residue" evidence="2">
    <location>
        <position position="1"/>
    </location>
</feature>